<evidence type="ECO:0000256" key="2">
    <source>
        <dbReference type="ARBA" id="ARBA00022679"/>
    </source>
</evidence>
<evidence type="ECO:0000313" key="9">
    <source>
        <dbReference type="EMBL" id="CDW39743.1"/>
    </source>
</evidence>
<reference evidence="9" key="1">
    <citation type="submission" date="2014-05" db="EMBL/GenBank/DDBJ databases">
        <authorList>
            <person name="Chronopoulou M."/>
        </authorList>
    </citation>
    <scope>NUCLEOTIDE SEQUENCE</scope>
    <source>
        <tissue evidence="9">Whole organism</tissue>
    </source>
</reference>
<evidence type="ECO:0000256" key="4">
    <source>
        <dbReference type="ARBA" id="ARBA00022989"/>
    </source>
</evidence>
<dbReference type="EMBL" id="HACA01022382">
    <property type="protein sequence ID" value="CDW39743.1"/>
    <property type="molecule type" value="Transcribed_RNA"/>
</dbReference>
<feature type="domain" description="Palmitoyltransferase DHHC" evidence="8">
    <location>
        <begin position="127"/>
        <end position="270"/>
    </location>
</feature>
<dbReference type="Pfam" id="PF01529">
    <property type="entry name" value="DHHC"/>
    <property type="match status" value="1"/>
</dbReference>
<dbReference type="InterPro" id="IPR039859">
    <property type="entry name" value="PFA4/ZDH16/20/ERF2-like"/>
</dbReference>
<evidence type="ECO:0000256" key="3">
    <source>
        <dbReference type="ARBA" id="ARBA00022692"/>
    </source>
</evidence>
<evidence type="ECO:0000256" key="7">
    <source>
        <dbReference type="RuleBase" id="RU079119"/>
    </source>
</evidence>
<keyword evidence="5 7" id="KW-0472">Membrane</keyword>
<sequence length="327" mass="38743">KLKEQDNKNSLFPSIHNTYSFQLHYFPYFKQLQTINMTMVRFRRNHLFPRQVSDIGAFLFVSFMIPCSYFYETLIVVPSLYSQSSVMFYIHNLLGIFILMNLLGNFLGLWLIDTSTRFVVLPTVIRKKWNFCAACEAVTPPRSFHCSVCNTCILKREHHCMFVGYCVGHRNHRYFCLFLFYMFISVAYCTYFNTSFLHQQILLDESGNLTWAQIFKFVFPLVMLITGLDFSWLQFYIFFWSVHTAALLLTGVLLIYHAHLVLRGRTTFENNRRINTYNIGAIQNLKEVFGENWKVILINPFMKSKLPHDGMEWDTYETWKLEGPKNR</sequence>
<dbReference type="GO" id="GO:0016020">
    <property type="term" value="C:membrane"/>
    <property type="evidence" value="ECO:0007669"/>
    <property type="project" value="UniProtKB-SubCell"/>
</dbReference>
<dbReference type="InterPro" id="IPR001594">
    <property type="entry name" value="Palmitoyltrfase_DHHC"/>
</dbReference>
<keyword evidence="3 7" id="KW-0812">Transmembrane</keyword>
<keyword evidence="2 7" id="KW-0808">Transferase</keyword>
<dbReference type="EC" id="2.3.1.225" evidence="7"/>
<feature type="transmembrane region" description="Helical" evidence="7">
    <location>
        <begin position="209"/>
        <end position="228"/>
    </location>
</feature>
<name>A0A0K2UNA6_LEPSM</name>
<evidence type="ECO:0000259" key="8">
    <source>
        <dbReference type="Pfam" id="PF01529"/>
    </source>
</evidence>
<evidence type="ECO:0000256" key="6">
    <source>
        <dbReference type="ARBA" id="ARBA00023315"/>
    </source>
</evidence>
<comment type="domain">
    <text evidence="7">The DHHC domain is required for palmitoyltransferase activity.</text>
</comment>
<comment type="similarity">
    <text evidence="7">Belongs to the DHHC palmitoyltransferase family.</text>
</comment>
<dbReference type="PROSITE" id="PS50216">
    <property type="entry name" value="DHHC"/>
    <property type="match status" value="1"/>
</dbReference>
<keyword evidence="6 7" id="KW-0012">Acyltransferase</keyword>
<dbReference type="AlphaFoldDB" id="A0A0K2UNA6"/>
<evidence type="ECO:0000256" key="5">
    <source>
        <dbReference type="ARBA" id="ARBA00023136"/>
    </source>
</evidence>
<comment type="subcellular location">
    <subcellularLocation>
        <location evidence="1">Membrane</location>
        <topology evidence="1">Multi-pass membrane protein</topology>
    </subcellularLocation>
</comment>
<feature type="non-terminal residue" evidence="9">
    <location>
        <position position="1"/>
    </location>
</feature>
<dbReference type="OrthoDB" id="302728at2759"/>
<comment type="catalytic activity">
    <reaction evidence="7">
        <text>L-cysteinyl-[protein] + hexadecanoyl-CoA = S-hexadecanoyl-L-cysteinyl-[protein] + CoA</text>
        <dbReference type="Rhea" id="RHEA:36683"/>
        <dbReference type="Rhea" id="RHEA-COMP:10131"/>
        <dbReference type="Rhea" id="RHEA-COMP:11032"/>
        <dbReference type="ChEBI" id="CHEBI:29950"/>
        <dbReference type="ChEBI" id="CHEBI:57287"/>
        <dbReference type="ChEBI" id="CHEBI:57379"/>
        <dbReference type="ChEBI" id="CHEBI:74151"/>
        <dbReference type="EC" id="2.3.1.225"/>
    </reaction>
</comment>
<keyword evidence="4 7" id="KW-1133">Transmembrane helix</keyword>
<feature type="transmembrane region" description="Helical" evidence="7">
    <location>
        <begin position="234"/>
        <end position="256"/>
    </location>
</feature>
<feature type="transmembrane region" description="Helical" evidence="7">
    <location>
        <begin position="178"/>
        <end position="197"/>
    </location>
</feature>
<dbReference type="EMBL" id="HACA01022381">
    <property type="protein sequence ID" value="CDW39742.1"/>
    <property type="molecule type" value="Transcribed_RNA"/>
</dbReference>
<dbReference type="PANTHER" id="PTHR12246">
    <property type="entry name" value="PALMITOYLTRANSFERASE ZDHHC16"/>
    <property type="match status" value="1"/>
</dbReference>
<feature type="transmembrane region" description="Helical" evidence="7">
    <location>
        <begin position="55"/>
        <end position="77"/>
    </location>
</feature>
<accession>A0A0K2UNA6</accession>
<protein>
    <recommendedName>
        <fullName evidence="7">Palmitoyltransferase</fullName>
        <ecNumber evidence="7">2.3.1.225</ecNumber>
    </recommendedName>
</protein>
<evidence type="ECO:0000256" key="1">
    <source>
        <dbReference type="ARBA" id="ARBA00004141"/>
    </source>
</evidence>
<organism evidence="9">
    <name type="scientific">Lepeophtheirus salmonis</name>
    <name type="common">Salmon louse</name>
    <name type="synonym">Caligus salmonis</name>
    <dbReference type="NCBI Taxonomy" id="72036"/>
    <lineage>
        <taxon>Eukaryota</taxon>
        <taxon>Metazoa</taxon>
        <taxon>Ecdysozoa</taxon>
        <taxon>Arthropoda</taxon>
        <taxon>Crustacea</taxon>
        <taxon>Multicrustacea</taxon>
        <taxon>Hexanauplia</taxon>
        <taxon>Copepoda</taxon>
        <taxon>Siphonostomatoida</taxon>
        <taxon>Caligidae</taxon>
        <taxon>Lepeophtheirus</taxon>
    </lineage>
</organism>
<feature type="transmembrane region" description="Helical" evidence="7">
    <location>
        <begin position="89"/>
        <end position="112"/>
    </location>
</feature>
<proteinExistence type="inferred from homology"/>
<dbReference type="GO" id="GO:0019706">
    <property type="term" value="F:protein-cysteine S-palmitoyltransferase activity"/>
    <property type="evidence" value="ECO:0007669"/>
    <property type="project" value="UniProtKB-EC"/>
</dbReference>